<dbReference type="InterPro" id="IPR013057">
    <property type="entry name" value="AA_transpt_TM"/>
</dbReference>
<feature type="transmembrane region" description="Helical" evidence="5">
    <location>
        <begin position="370"/>
        <end position="393"/>
    </location>
</feature>
<keyword evidence="4 5" id="KW-0472">Membrane</keyword>
<dbReference type="Pfam" id="PF01490">
    <property type="entry name" value="Aa_trans"/>
    <property type="match status" value="1"/>
</dbReference>
<dbReference type="EMBL" id="AUWU02000005">
    <property type="protein sequence ID" value="KAH0573159.1"/>
    <property type="molecule type" value="Genomic_DNA"/>
</dbReference>
<keyword evidence="3 5" id="KW-1133">Transmembrane helix</keyword>
<evidence type="ECO:0000256" key="2">
    <source>
        <dbReference type="ARBA" id="ARBA00022692"/>
    </source>
</evidence>
<keyword evidence="9" id="KW-1185">Reference proteome</keyword>
<comment type="subcellular location">
    <subcellularLocation>
        <location evidence="1">Membrane</location>
        <topology evidence="1">Multi-pass membrane protein</topology>
    </subcellularLocation>
</comment>
<accession>V6LDT0</accession>
<gene>
    <name evidence="7" type="ORF">SS50377_18675</name>
    <name evidence="8" type="ORF">SS50377_25278</name>
</gene>
<sequence>MKFQLLGITMMFANTSIGAAVLQLPFRFAVLGLPLALFYFFMTTGISVYFFYQIARITHKYQAKTVFEIIMKTAGKGTAILLDISIIGMLFAIITVYIIVGGDYVKTIWDLINPIDKCVEPGAFEQGACDKYKVCIKKSSQIDVYTRLMVGGLFILESLIGDLRILNIISSSVVFVAVFTVIAIVIRSFQGLISGTIPNIPNYTPPVPRINTKPSLVAALTSIPSFFQLYGIQMSITPIYNELAENKYEMVKKASLYSTIIAAVIYIIFAIFGVVIFYGDNQSQNFHQDNILLIFSPQDKLITVVRIAYSVVILVSFPAILYALRATIMGQFKLNRKDGVKGRLTFYLSGIIIVIFSTIVGVYIPQIFIILDLFGAVFGIIFFMLVPLLMLIYEDSNDNPDIIAVNFAAADIQPNREFVEESEHEQCKKRIKRINILYWIIFCIFVVIGLIGLGFTLKDIFTKKTQIC</sequence>
<organism evidence="7">
    <name type="scientific">Spironucleus salmonicida</name>
    <dbReference type="NCBI Taxonomy" id="348837"/>
    <lineage>
        <taxon>Eukaryota</taxon>
        <taxon>Metamonada</taxon>
        <taxon>Diplomonadida</taxon>
        <taxon>Hexamitidae</taxon>
        <taxon>Hexamitinae</taxon>
        <taxon>Spironucleus</taxon>
    </lineage>
</organism>
<dbReference type="OrthoDB" id="513400at2759"/>
<feature type="transmembrane region" description="Helical" evidence="5">
    <location>
        <begin position="28"/>
        <end position="52"/>
    </location>
</feature>
<evidence type="ECO:0000256" key="4">
    <source>
        <dbReference type="ARBA" id="ARBA00023136"/>
    </source>
</evidence>
<feature type="transmembrane region" description="Helical" evidence="5">
    <location>
        <begin position="436"/>
        <end position="457"/>
    </location>
</feature>
<feature type="domain" description="Amino acid transporter transmembrane" evidence="6">
    <location>
        <begin position="9"/>
        <end position="391"/>
    </location>
</feature>
<dbReference type="PANTHER" id="PTHR22950">
    <property type="entry name" value="AMINO ACID TRANSPORTER"/>
    <property type="match status" value="1"/>
</dbReference>
<reference evidence="8" key="2">
    <citation type="submission" date="2020-12" db="EMBL/GenBank/DDBJ databases">
        <title>New Spironucleus salmonicida genome in near-complete chromosomes.</title>
        <authorList>
            <person name="Xu F."/>
            <person name="Kurt Z."/>
            <person name="Jimenez-Gonzalez A."/>
            <person name="Astvaldsson A."/>
            <person name="Andersson J.O."/>
            <person name="Svard S.G."/>
        </authorList>
    </citation>
    <scope>NUCLEOTIDE SEQUENCE</scope>
    <source>
        <strain evidence="8">ATCC 50377</strain>
    </source>
</reference>
<feature type="transmembrane region" description="Helical" evidence="5">
    <location>
        <begin position="344"/>
        <end position="364"/>
    </location>
</feature>
<dbReference type="AlphaFoldDB" id="V6LDT0"/>
<name>V6LDT0_9EUKA</name>
<feature type="transmembrane region" description="Helical" evidence="5">
    <location>
        <begin position="80"/>
        <end position="100"/>
    </location>
</feature>
<evidence type="ECO:0000313" key="8">
    <source>
        <dbReference type="EMBL" id="KAH0573159.1"/>
    </source>
</evidence>
<dbReference type="GO" id="GO:0016020">
    <property type="term" value="C:membrane"/>
    <property type="evidence" value="ECO:0007669"/>
    <property type="project" value="UniProtKB-SubCell"/>
</dbReference>
<dbReference type="Proteomes" id="UP000018208">
    <property type="component" value="Unassembled WGS sequence"/>
</dbReference>
<dbReference type="VEuPathDB" id="GiardiaDB:SS50377_25278"/>
<evidence type="ECO:0000313" key="9">
    <source>
        <dbReference type="Proteomes" id="UP000018208"/>
    </source>
</evidence>
<proteinExistence type="predicted"/>
<feature type="transmembrane region" description="Helical" evidence="5">
    <location>
        <begin position="256"/>
        <end position="278"/>
    </location>
</feature>
<protein>
    <submittedName>
        <fullName evidence="7">Amino acid transporter family protein</fullName>
    </submittedName>
</protein>
<evidence type="ECO:0000256" key="3">
    <source>
        <dbReference type="ARBA" id="ARBA00022989"/>
    </source>
</evidence>
<dbReference type="GO" id="GO:0015179">
    <property type="term" value="F:L-amino acid transmembrane transporter activity"/>
    <property type="evidence" value="ECO:0007669"/>
    <property type="project" value="TreeGrafter"/>
</dbReference>
<reference evidence="7 8" key="1">
    <citation type="journal article" date="2014" name="PLoS Genet.">
        <title>The Genome of Spironucleus salmonicida Highlights a Fish Pathogen Adapted to Fluctuating Environments.</title>
        <authorList>
            <person name="Xu F."/>
            <person name="Jerlstrom-Hultqvist J."/>
            <person name="Einarsson E."/>
            <person name="Astvaldsson A."/>
            <person name="Svard S.G."/>
            <person name="Andersson J.O."/>
        </authorList>
    </citation>
    <scope>NUCLEOTIDE SEQUENCE</scope>
    <source>
        <strain evidence="8">ATCC 50377</strain>
    </source>
</reference>
<dbReference type="EMBL" id="KI546167">
    <property type="protein sequence ID" value="EST41841.1"/>
    <property type="molecule type" value="Genomic_DNA"/>
</dbReference>
<evidence type="ECO:0000313" key="7">
    <source>
        <dbReference type="EMBL" id="EST41841.1"/>
    </source>
</evidence>
<evidence type="ECO:0000256" key="5">
    <source>
        <dbReference type="SAM" id="Phobius"/>
    </source>
</evidence>
<evidence type="ECO:0000256" key="1">
    <source>
        <dbReference type="ARBA" id="ARBA00004141"/>
    </source>
</evidence>
<evidence type="ECO:0000259" key="6">
    <source>
        <dbReference type="Pfam" id="PF01490"/>
    </source>
</evidence>
<feature type="transmembrane region" description="Helical" evidence="5">
    <location>
        <begin position="301"/>
        <end position="324"/>
    </location>
</feature>
<feature type="transmembrane region" description="Helical" evidence="5">
    <location>
        <begin position="165"/>
        <end position="186"/>
    </location>
</feature>
<keyword evidence="2 5" id="KW-0812">Transmembrane</keyword>